<evidence type="ECO:0008006" key="3">
    <source>
        <dbReference type="Google" id="ProtNLM"/>
    </source>
</evidence>
<organism evidence="1 2">
    <name type="scientific">Pedobacter hiemivivus</name>
    <dbReference type="NCBI Taxonomy" id="2530454"/>
    <lineage>
        <taxon>Bacteria</taxon>
        <taxon>Pseudomonadati</taxon>
        <taxon>Bacteroidota</taxon>
        <taxon>Sphingobacteriia</taxon>
        <taxon>Sphingobacteriales</taxon>
        <taxon>Sphingobacteriaceae</taxon>
        <taxon>Pedobacter</taxon>
    </lineage>
</organism>
<dbReference type="Proteomes" id="UP000291117">
    <property type="component" value="Unassembled WGS sequence"/>
</dbReference>
<dbReference type="Pfam" id="PF16407">
    <property type="entry name" value="PKD_2"/>
    <property type="match status" value="1"/>
</dbReference>
<evidence type="ECO:0000313" key="1">
    <source>
        <dbReference type="EMBL" id="TCC93120.1"/>
    </source>
</evidence>
<dbReference type="EMBL" id="SJSM01000012">
    <property type="protein sequence ID" value="TCC93120.1"/>
    <property type="molecule type" value="Genomic_DNA"/>
</dbReference>
<dbReference type="InterPro" id="IPR032183">
    <property type="entry name" value="PKD-like"/>
</dbReference>
<accession>A0A4R0N0E8</accession>
<proteinExistence type="predicted"/>
<gene>
    <name evidence="1" type="ORF">EZ444_17825</name>
</gene>
<keyword evidence="2" id="KW-1185">Reference proteome</keyword>
<name>A0A4R0N0E8_9SPHI</name>
<evidence type="ECO:0000313" key="2">
    <source>
        <dbReference type="Proteomes" id="UP000291117"/>
    </source>
</evidence>
<sequence>MKNIQSIYKTKWFQVFSILMILSLAACRKYASEFEYHAINEISLRDTSVTAAISVKIGDTLRLNPQISQTELNEEANLEFLWTSYESGAAINAPISEISKERNLKMPVGFPFALGKSYLINYKVTDKTTGISRFKQYTVTVVNDLVEGWIITEDGPDGADFSMLLPDGRVVHNLYSTINGPLKDKAIRTEMSSVAIDDGISPNRRKIYFMTENAATELDYLTLTKTYDYKSLFFSPPAVIKPTYMNWYSLAGGFIGSIINDGKLHISVTGGFPGSKKWAGQLVAPEVGLNYKLAPFVANGRSALTTPITNTSAQYYQELVYDQLNKRFFAGISPITALIALPANKSTLFDMNNVGMEMLHMDAGGMTYQYNVVMKDDLNDRYFMQIRTTYSIASPSLTLVKRKMDAPDIQNMTSASTSFISQHMFYGAGNKVYRYEPSSNTTKLQHTFSGNEQVLQVRCVRPIGAAGFNIGVATWDGTQGKLYLFPIAMSGANVEGISEYSASYAGFKNIVDIQYKAR</sequence>
<comment type="caution">
    <text evidence="1">The sequence shown here is derived from an EMBL/GenBank/DDBJ whole genome shotgun (WGS) entry which is preliminary data.</text>
</comment>
<protein>
    <recommendedName>
        <fullName evidence="3">PKD-like family protein</fullName>
    </recommendedName>
</protein>
<dbReference type="PROSITE" id="PS51257">
    <property type="entry name" value="PROKAR_LIPOPROTEIN"/>
    <property type="match status" value="1"/>
</dbReference>
<dbReference type="OrthoDB" id="1094435at2"/>
<dbReference type="RefSeq" id="WP_131610494.1">
    <property type="nucleotide sequence ID" value="NZ_SJSM01000012.1"/>
</dbReference>
<reference evidence="1 2" key="1">
    <citation type="submission" date="2019-02" db="EMBL/GenBank/DDBJ databases">
        <title>Pedobacter sp. RP-3-8 sp. nov., isolated from Arctic soil.</title>
        <authorList>
            <person name="Dahal R.H."/>
        </authorList>
    </citation>
    <scope>NUCLEOTIDE SEQUENCE [LARGE SCALE GENOMIC DNA]</scope>
    <source>
        <strain evidence="1 2">RP-3-8</strain>
    </source>
</reference>
<dbReference type="AlphaFoldDB" id="A0A4R0N0E8"/>